<feature type="compositionally biased region" description="Polar residues" evidence="7">
    <location>
        <begin position="263"/>
        <end position="289"/>
    </location>
</feature>
<evidence type="ECO:0000256" key="4">
    <source>
        <dbReference type="ARBA" id="ARBA00023175"/>
    </source>
</evidence>
<dbReference type="Gene3D" id="2.30.42.10">
    <property type="match status" value="1"/>
</dbReference>
<dbReference type="OMA" id="HKMFNFM"/>
<comment type="caution">
    <text evidence="6">Lacks conserved residue(s) required for the propagation of feature annotation.</text>
</comment>
<dbReference type="GO" id="GO:0000146">
    <property type="term" value="F:microfilament motor activity"/>
    <property type="evidence" value="ECO:0007669"/>
    <property type="project" value="TreeGrafter"/>
</dbReference>
<feature type="region of interest" description="Disordered" evidence="7">
    <location>
        <begin position="214"/>
        <end position="246"/>
    </location>
</feature>
<comment type="similarity">
    <text evidence="6">Belongs to the TRAFAC class myosin-kinesin ATPase superfamily. Myosin family.</text>
</comment>
<evidence type="ECO:0000259" key="9">
    <source>
        <dbReference type="PROSITE" id="PS51456"/>
    </source>
</evidence>
<dbReference type="SMART" id="SM00228">
    <property type="entry name" value="PDZ"/>
    <property type="match status" value="1"/>
</dbReference>
<feature type="region of interest" description="Disordered" evidence="7">
    <location>
        <begin position="1"/>
        <end position="48"/>
    </location>
</feature>
<evidence type="ECO:0000313" key="10">
    <source>
        <dbReference type="EMBL" id="EDW41959.1"/>
    </source>
</evidence>
<evidence type="ECO:0000256" key="6">
    <source>
        <dbReference type="PROSITE-ProRule" id="PRU00782"/>
    </source>
</evidence>
<feature type="compositionally biased region" description="Polar residues" evidence="7">
    <location>
        <begin position="542"/>
        <end position="552"/>
    </location>
</feature>
<keyword evidence="4 6" id="KW-0505">Motor protein</keyword>
<evidence type="ECO:0000256" key="7">
    <source>
        <dbReference type="SAM" id="MobiDB-lite"/>
    </source>
</evidence>
<dbReference type="STRING" id="7238.B4HLD9"/>
<dbReference type="InterPro" id="IPR001478">
    <property type="entry name" value="PDZ"/>
</dbReference>
<keyword evidence="1 6" id="KW-0547">Nucleotide-binding</keyword>
<gene>
    <name evidence="10" type="primary">Dsec\GM25733</name>
    <name evidence="10" type="ORF">Dsec_GM25733</name>
</gene>
<evidence type="ECO:0000256" key="1">
    <source>
        <dbReference type="ARBA" id="ARBA00022741"/>
    </source>
</evidence>
<dbReference type="EMBL" id="CH480815">
    <property type="protein sequence ID" value="EDW41959.1"/>
    <property type="molecule type" value="Genomic_DNA"/>
</dbReference>
<dbReference type="Pfam" id="PF00595">
    <property type="entry name" value="PDZ"/>
    <property type="match status" value="1"/>
</dbReference>
<dbReference type="HOGENOM" id="CLU_000192_1_3_1"/>
<dbReference type="InterPro" id="IPR036064">
    <property type="entry name" value="MYSc_Myo18"/>
</dbReference>
<keyword evidence="5 6" id="KW-0009">Actin-binding</keyword>
<dbReference type="InterPro" id="IPR001609">
    <property type="entry name" value="Myosin_head_motor_dom-like"/>
</dbReference>
<keyword evidence="2 6" id="KW-0067">ATP-binding</keyword>
<dbReference type="GO" id="GO:0051015">
    <property type="term" value="F:actin filament binding"/>
    <property type="evidence" value="ECO:0007669"/>
    <property type="project" value="TreeGrafter"/>
</dbReference>
<feature type="region of interest" description="Disordered" evidence="7">
    <location>
        <begin position="258"/>
        <end position="289"/>
    </location>
</feature>
<dbReference type="CDD" id="cd01386">
    <property type="entry name" value="MYSc_Myo18"/>
    <property type="match status" value="1"/>
</dbReference>
<dbReference type="SUPFAM" id="SSF52540">
    <property type="entry name" value="P-loop containing nucleoside triphosphate hydrolases"/>
    <property type="match status" value="1"/>
</dbReference>
<dbReference type="Gene3D" id="1.20.58.530">
    <property type="match status" value="1"/>
</dbReference>
<dbReference type="Proteomes" id="UP000001292">
    <property type="component" value="Unassembled WGS sequence"/>
</dbReference>
<evidence type="ECO:0000256" key="2">
    <source>
        <dbReference type="ARBA" id="ARBA00022840"/>
    </source>
</evidence>
<evidence type="ECO:0000313" key="11">
    <source>
        <dbReference type="Proteomes" id="UP000001292"/>
    </source>
</evidence>
<dbReference type="GO" id="GO:0016020">
    <property type="term" value="C:membrane"/>
    <property type="evidence" value="ECO:0007669"/>
    <property type="project" value="TreeGrafter"/>
</dbReference>
<reference evidence="10 11" key="1">
    <citation type="journal article" date="2007" name="Nature">
        <title>Evolution of genes and genomes on the Drosophila phylogeny.</title>
        <authorList>
            <consortium name="Drosophila 12 Genomes Consortium"/>
            <person name="Clark A.G."/>
            <person name="Eisen M.B."/>
            <person name="Smith D.R."/>
            <person name="Bergman C.M."/>
            <person name="Oliver B."/>
            <person name="Markow T.A."/>
            <person name="Kaufman T.C."/>
            <person name="Kellis M."/>
            <person name="Gelbart W."/>
            <person name="Iyer V.N."/>
            <person name="Pollard D.A."/>
            <person name="Sackton T.B."/>
            <person name="Larracuente A.M."/>
            <person name="Singh N.D."/>
            <person name="Abad J.P."/>
            <person name="Abt D.N."/>
            <person name="Adryan B."/>
            <person name="Aguade M."/>
            <person name="Akashi H."/>
            <person name="Anderson W.W."/>
            <person name="Aquadro C.F."/>
            <person name="Ardell D.H."/>
            <person name="Arguello R."/>
            <person name="Artieri C.G."/>
            <person name="Barbash D.A."/>
            <person name="Barker D."/>
            <person name="Barsanti P."/>
            <person name="Batterham P."/>
            <person name="Batzoglou S."/>
            <person name="Begun D."/>
            <person name="Bhutkar A."/>
            <person name="Blanco E."/>
            <person name="Bosak S.A."/>
            <person name="Bradley R.K."/>
            <person name="Brand A.D."/>
            <person name="Brent M.R."/>
            <person name="Brooks A.N."/>
            <person name="Brown R.H."/>
            <person name="Butlin R.K."/>
            <person name="Caggese C."/>
            <person name="Calvi B.R."/>
            <person name="Bernardo de Carvalho A."/>
            <person name="Caspi A."/>
            <person name="Castrezana S."/>
            <person name="Celniker S.E."/>
            <person name="Chang J.L."/>
            <person name="Chapple C."/>
            <person name="Chatterji S."/>
            <person name="Chinwalla A."/>
            <person name="Civetta A."/>
            <person name="Clifton S.W."/>
            <person name="Comeron J.M."/>
            <person name="Costello J.C."/>
            <person name="Coyne J.A."/>
            <person name="Daub J."/>
            <person name="David R.G."/>
            <person name="Delcher A.L."/>
            <person name="Delehaunty K."/>
            <person name="Do C.B."/>
            <person name="Ebling H."/>
            <person name="Edwards K."/>
            <person name="Eickbush T."/>
            <person name="Evans J.D."/>
            <person name="Filipski A."/>
            <person name="Findeiss S."/>
            <person name="Freyhult E."/>
            <person name="Fulton L."/>
            <person name="Fulton R."/>
            <person name="Garcia A.C."/>
            <person name="Gardiner A."/>
            <person name="Garfield D.A."/>
            <person name="Garvin B.E."/>
            <person name="Gibson G."/>
            <person name="Gilbert D."/>
            <person name="Gnerre S."/>
            <person name="Godfrey J."/>
            <person name="Good R."/>
            <person name="Gotea V."/>
            <person name="Gravely B."/>
            <person name="Greenberg A.J."/>
            <person name="Griffiths-Jones S."/>
            <person name="Gross S."/>
            <person name="Guigo R."/>
            <person name="Gustafson E.A."/>
            <person name="Haerty W."/>
            <person name="Hahn M.W."/>
            <person name="Halligan D.L."/>
            <person name="Halpern A.L."/>
            <person name="Halter G.M."/>
            <person name="Han M.V."/>
            <person name="Heger A."/>
            <person name="Hillier L."/>
            <person name="Hinrichs A.S."/>
            <person name="Holmes I."/>
            <person name="Hoskins R.A."/>
            <person name="Hubisz M.J."/>
            <person name="Hultmark D."/>
            <person name="Huntley M.A."/>
            <person name="Jaffe D.B."/>
            <person name="Jagadeeshan S."/>
            <person name="Jeck W.R."/>
            <person name="Johnson J."/>
            <person name="Jones C.D."/>
            <person name="Jordan W.C."/>
            <person name="Karpen G.H."/>
            <person name="Kataoka E."/>
            <person name="Keightley P.D."/>
            <person name="Kheradpour P."/>
            <person name="Kirkness E.F."/>
            <person name="Koerich L.B."/>
            <person name="Kristiansen K."/>
            <person name="Kudrna D."/>
            <person name="Kulathinal R.J."/>
            <person name="Kumar S."/>
            <person name="Kwok R."/>
            <person name="Lander E."/>
            <person name="Langley C.H."/>
            <person name="Lapoint R."/>
            <person name="Lazzaro B.P."/>
            <person name="Lee S.J."/>
            <person name="Levesque L."/>
            <person name="Li R."/>
            <person name="Lin C.F."/>
            <person name="Lin M.F."/>
            <person name="Lindblad-Toh K."/>
            <person name="Llopart A."/>
            <person name="Long M."/>
            <person name="Low L."/>
            <person name="Lozovsky E."/>
            <person name="Lu J."/>
            <person name="Luo M."/>
            <person name="Machado C.A."/>
            <person name="Makalowski W."/>
            <person name="Marzo M."/>
            <person name="Matsuda M."/>
            <person name="Matzkin L."/>
            <person name="McAllister B."/>
            <person name="McBride C.S."/>
            <person name="McKernan B."/>
            <person name="McKernan K."/>
            <person name="Mendez-Lago M."/>
            <person name="Minx P."/>
            <person name="Mollenhauer M.U."/>
            <person name="Montooth K."/>
            <person name="Mount S.M."/>
            <person name="Mu X."/>
            <person name="Myers E."/>
            <person name="Negre B."/>
            <person name="Newfeld S."/>
            <person name="Nielsen R."/>
            <person name="Noor M.A."/>
            <person name="O'Grady P."/>
            <person name="Pachter L."/>
            <person name="Papaceit M."/>
            <person name="Parisi M.J."/>
            <person name="Parisi M."/>
            <person name="Parts L."/>
            <person name="Pedersen J.S."/>
            <person name="Pesole G."/>
            <person name="Phillippy A.M."/>
            <person name="Ponting C.P."/>
            <person name="Pop M."/>
            <person name="Porcelli D."/>
            <person name="Powell J.R."/>
            <person name="Prohaska S."/>
            <person name="Pruitt K."/>
            <person name="Puig M."/>
            <person name="Quesneville H."/>
            <person name="Ram K.R."/>
            <person name="Rand D."/>
            <person name="Rasmussen M.D."/>
            <person name="Reed L.K."/>
            <person name="Reenan R."/>
            <person name="Reily A."/>
            <person name="Remington K.A."/>
            <person name="Rieger T.T."/>
            <person name="Ritchie M.G."/>
            <person name="Robin C."/>
            <person name="Rogers Y.H."/>
            <person name="Rohde C."/>
            <person name="Rozas J."/>
            <person name="Rubenfield M.J."/>
            <person name="Ruiz A."/>
            <person name="Russo S."/>
            <person name="Salzberg S.L."/>
            <person name="Sanchez-Gracia A."/>
            <person name="Saranga D.J."/>
            <person name="Sato H."/>
            <person name="Schaeffer S.W."/>
            <person name="Schatz M.C."/>
            <person name="Schlenke T."/>
            <person name="Schwartz R."/>
            <person name="Segarra C."/>
            <person name="Singh R.S."/>
            <person name="Sirot L."/>
            <person name="Sirota M."/>
            <person name="Sisneros N.B."/>
            <person name="Smith C.D."/>
            <person name="Smith T.F."/>
            <person name="Spieth J."/>
            <person name="Stage D.E."/>
            <person name="Stark A."/>
            <person name="Stephan W."/>
            <person name="Strausberg R.L."/>
            <person name="Strempel S."/>
            <person name="Sturgill D."/>
            <person name="Sutton G."/>
            <person name="Sutton G.G."/>
            <person name="Tao W."/>
            <person name="Teichmann S."/>
            <person name="Tobari Y.N."/>
            <person name="Tomimura Y."/>
            <person name="Tsolas J.M."/>
            <person name="Valente V.L."/>
            <person name="Venter E."/>
            <person name="Venter J.C."/>
            <person name="Vicario S."/>
            <person name="Vieira F.G."/>
            <person name="Vilella A.J."/>
            <person name="Villasante A."/>
            <person name="Walenz B."/>
            <person name="Wang J."/>
            <person name="Wasserman M."/>
            <person name="Watts T."/>
            <person name="Wilson D."/>
            <person name="Wilson R.K."/>
            <person name="Wing R.A."/>
            <person name="Wolfner M.F."/>
            <person name="Wong A."/>
            <person name="Wong G.K."/>
            <person name="Wu C.I."/>
            <person name="Wu G."/>
            <person name="Yamamoto D."/>
            <person name="Yang H.P."/>
            <person name="Yang S.P."/>
            <person name="Yorke J.A."/>
            <person name="Yoshida K."/>
            <person name="Zdobnov E."/>
            <person name="Zhang P."/>
            <person name="Zhang Y."/>
            <person name="Zimin A.V."/>
            <person name="Baldwin J."/>
            <person name="Abdouelleil A."/>
            <person name="Abdulkadir J."/>
            <person name="Abebe A."/>
            <person name="Abera B."/>
            <person name="Abreu J."/>
            <person name="Acer S.C."/>
            <person name="Aftuck L."/>
            <person name="Alexander A."/>
            <person name="An P."/>
            <person name="Anderson E."/>
            <person name="Anderson S."/>
            <person name="Arachi H."/>
            <person name="Azer M."/>
            <person name="Bachantsang P."/>
            <person name="Barry A."/>
            <person name="Bayul T."/>
            <person name="Berlin A."/>
            <person name="Bessette D."/>
            <person name="Bloom T."/>
            <person name="Blye J."/>
            <person name="Boguslavskiy L."/>
            <person name="Bonnet C."/>
            <person name="Boukhgalter B."/>
            <person name="Bourzgui I."/>
            <person name="Brown A."/>
            <person name="Cahill P."/>
            <person name="Channer S."/>
            <person name="Cheshatsang Y."/>
            <person name="Chuda L."/>
            <person name="Citroen M."/>
            <person name="Collymore A."/>
            <person name="Cooke P."/>
            <person name="Costello M."/>
            <person name="D'Aco K."/>
            <person name="Daza R."/>
            <person name="De Haan G."/>
            <person name="DeGray S."/>
            <person name="DeMaso C."/>
            <person name="Dhargay N."/>
            <person name="Dooley K."/>
            <person name="Dooley E."/>
            <person name="Doricent M."/>
            <person name="Dorje P."/>
            <person name="Dorjee K."/>
            <person name="Dupes A."/>
            <person name="Elong R."/>
            <person name="Falk J."/>
            <person name="Farina A."/>
            <person name="Faro S."/>
            <person name="Ferguson D."/>
            <person name="Fisher S."/>
            <person name="Foley C.D."/>
            <person name="Franke A."/>
            <person name="Friedrich D."/>
            <person name="Gadbois L."/>
            <person name="Gearin G."/>
            <person name="Gearin C.R."/>
            <person name="Giannoukos G."/>
            <person name="Goode T."/>
            <person name="Graham J."/>
            <person name="Grandbois E."/>
            <person name="Grewal S."/>
            <person name="Gyaltsen K."/>
            <person name="Hafez N."/>
            <person name="Hagos B."/>
            <person name="Hall J."/>
            <person name="Henson C."/>
            <person name="Hollinger A."/>
            <person name="Honan T."/>
            <person name="Huard M.D."/>
            <person name="Hughes L."/>
            <person name="Hurhula B."/>
            <person name="Husby M.E."/>
            <person name="Kamat A."/>
            <person name="Kanga B."/>
            <person name="Kashin S."/>
            <person name="Khazanovich D."/>
            <person name="Kisner P."/>
            <person name="Lance K."/>
            <person name="Lara M."/>
            <person name="Lee W."/>
            <person name="Lennon N."/>
            <person name="Letendre F."/>
            <person name="LeVine R."/>
            <person name="Lipovsky A."/>
            <person name="Liu X."/>
            <person name="Liu J."/>
            <person name="Liu S."/>
            <person name="Lokyitsang T."/>
            <person name="Lokyitsang Y."/>
            <person name="Lubonja R."/>
            <person name="Lui A."/>
            <person name="MacDonald P."/>
            <person name="Magnisalis V."/>
            <person name="Maru K."/>
            <person name="Matthews C."/>
            <person name="McCusker W."/>
            <person name="McDonough S."/>
            <person name="Mehta T."/>
            <person name="Meldrim J."/>
            <person name="Meneus L."/>
            <person name="Mihai O."/>
            <person name="Mihalev A."/>
            <person name="Mihova T."/>
            <person name="Mittelman R."/>
            <person name="Mlenga V."/>
            <person name="Montmayeur A."/>
            <person name="Mulrain L."/>
            <person name="Navidi A."/>
            <person name="Naylor J."/>
            <person name="Negash T."/>
            <person name="Nguyen T."/>
            <person name="Nguyen N."/>
            <person name="Nicol R."/>
            <person name="Norbu C."/>
            <person name="Norbu N."/>
            <person name="Novod N."/>
            <person name="O'Neill B."/>
            <person name="Osman S."/>
            <person name="Markiewicz E."/>
            <person name="Oyono O.L."/>
            <person name="Patti C."/>
            <person name="Phunkhang P."/>
            <person name="Pierre F."/>
            <person name="Priest M."/>
            <person name="Raghuraman S."/>
            <person name="Rege F."/>
            <person name="Reyes R."/>
            <person name="Rise C."/>
            <person name="Rogov P."/>
            <person name="Ross K."/>
            <person name="Ryan E."/>
            <person name="Settipalli S."/>
            <person name="Shea T."/>
            <person name="Sherpa N."/>
            <person name="Shi L."/>
            <person name="Shih D."/>
            <person name="Sparrow T."/>
            <person name="Spaulding J."/>
            <person name="Stalker J."/>
            <person name="Stange-Thomann N."/>
            <person name="Stavropoulos S."/>
            <person name="Stone C."/>
            <person name="Strader C."/>
            <person name="Tesfaye S."/>
            <person name="Thomson T."/>
            <person name="Thoulutsang Y."/>
            <person name="Thoulutsang D."/>
            <person name="Topham K."/>
            <person name="Topping I."/>
            <person name="Tsamla T."/>
            <person name="Vassiliev H."/>
            <person name="Vo A."/>
            <person name="Wangchuk T."/>
            <person name="Wangdi T."/>
            <person name="Weiand M."/>
            <person name="Wilkinson J."/>
            <person name="Wilson A."/>
            <person name="Yadav S."/>
            <person name="Young G."/>
            <person name="Yu Q."/>
            <person name="Zembek L."/>
            <person name="Zhong D."/>
            <person name="Zimmer A."/>
            <person name="Zwirko Z."/>
            <person name="Jaffe D.B."/>
            <person name="Alvarez P."/>
            <person name="Brockman W."/>
            <person name="Butler J."/>
            <person name="Chin C."/>
            <person name="Gnerre S."/>
            <person name="Grabherr M."/>
            <person name="Kleber M."/>
            <person name="Mauceli E."/>
            <person name="MacCallum I."/>
        </authorList>
    </citation>
    <scope>NUCLEOTIDE SEQUENCE [LARGE SCALE GENOMIC DNA]</scope>
    <source>
        <strain evidence="11">Rob3c / Tucson 14021-0248.25</strain>
    </source>
</reference>
<dbReference type="PhylomeDB" id="B4HLD9"/>
<keyword evidence="11" id="KW-1185">Reference proteome</keyword>
<dbReference type="SUPFAM" id="SSF50156">
    <property type="entry name" value="PDZ domain-like"/>
    <property type="match status" value="1"/>
</dbReference>
<dbReference type="FunFam" id="2.30.42.10:FF:000059">
    <property type="entry name" value="unconventional myosin-XVIIIa isoform X1"/>
    <property type="match status" value="1"/>
</dbReference>
<dbReference type="PROSITE" id="PS50106">
    <property type="entry name" value="PDZ"/>
    <property type="match status" value="1"/>
</dbReference>
<dbReference type="Pfam" id="PF00063">
    <property type="entry name" value="Myosin_head"/>
    <property type="match status" value="1"/>
</dbReference>
<dbReference type="InterPro" id="IPR027417">
    <property type="entry name" value="P-loop_NTPase"/>
</dbReference>
<dbReference type="SMART" id="SM00242">
    <property type="entry name" value="MYSc"/>
    <property type="match status" value="1"/>
</dbReference>
<feature type="region of interest" description="Disordered" evidence="7">
    <location>
        <begin position="637"/>
        <end position="659"/>
    </location>
</feature>
<name>B4HLD9_DROSE</name>
<feature type="compositionally biased region" description="Gly residues" evidence="7">
    <location>
        <begin position="30"/>
        <end position="41"/>
    </location>
</feature>
<dbReference type="GO" id="GO:0005524">
    <property type="term" value="F:ATP binding"/>
    <property type="evidence" value="ECO:0007669"/>
    <property type="project" value="UniProtKB-UniRule"/>
</dbReference>
<dbReference type="PANTHER" id="PTHR13140">
    <property type="entry name" value="MYOSIN"/>
    <property type="match status" value="1"/>
</dbReference>
<organism evidence="11">
    <name type="scientific">Drosophila sechellia</name>
    <name type="common">Fruit fly</name>
    <dbReference type="NCBI Taxonomy" id="7238"/>
    <lineage>
        <taxon>Eukaryota</taxon>
        <taxon>Metazoa</taxon>
        <taxon>Ecdysozoa</taxon>
        <taxon>Arthropoda</taxon>
        <taxon>Hexapoda</taxon>
        <taxon>Insecta</taxon>
        <taxon>Pterygota</taxon>
        <taxon>Neoptera</taxon>
        <taxon>Endopterygota</taxon>
        <taxon>Diptera</taxon>
        <taxon>Brachycera</taxon>
        <taxon>Muscomorpha</taxon>
        <taxon>Ephydroidea</taxon>
        <taxon>Drosophilidae</taxon>
        <taxon>Drosophila</taxon>
        <taxon>Sophophora</taxon>
    </lineage>
</organism>
<protein>
    <submittedName>
        <fullName evidence="10">GM25733</fullName>
    </submittedName>
</protein>
<keyword evidence="3 6" id="KW-0518">Myosin</keyword>
<feature type="binding site" evidence="6">
    <location>
        <begin position="870"/>
        <end position="877"/>
    </location>
    <ligand>
        <name>ATP</name>
        <dbReference type="ChEBI" id="CHEBI:30616"/>
    </ligand>
</feature>
<dbReference type="GO" id="GO:0016459">
    <property type="term" value="C:myosin complex"/>
    <property type="evidence" value="ECO:0007669"/>
    <property type="project" value="UniProtKB-KW"/>
</dbReference>
<dbReference type="FunFam" id="3.40.850.10:FF:000020">
    <property type="entry name" value="unconventional myosin-XVIIIa isoform X1"/>
    <property type="match status" value="1"/>
</dbReference>
<feature type="region of interest" description="Disordered" evidence="7">
    <location>
        <begin position="514"/>
        <end position="623"/>
    </location>
</feature>
<accession>B4HLD9</accession>
<proteinExistence type="inferred from homology"/>
<dbReference type="FunFam" id="1.20.120.720:FF:000018">
    <property type="entry name" value="unconventional myosin-XVIIIa isoform X1"/>
    <property type="match status" value="1"/>
</dbReference>
<dbReference type="Gene3D" id="3.40.850.10">
    <property type="entry name" value="Kinesin motor domain"/>
    <property type="match status" value="1"/>
</dbReference>
<dbReference type="Gene3D" id="1.20.120.720">
    <property type="entry name" value="Myosin VI head, motor domain, U50 subdomain"/>
    <property type="match status" value="1"/>
</dbReference>
<dbReference type="PRINTS" id="PR00193">
    <property type="entry name" value="MYOSINHEAVY"/>
</dbReference>
<evidence type="ECO:0000259" key="8">
    <source>
        <dbReference type="PROSITE" id="PS50106"/>
    </source>
</evidence>
<feature type="compositionally biased region" description="Polar residues" evidence="7">
    <location>
        <begin position="596"/>
        <end position="607"/>
    </location>
</feature>
<sequence length="1491" mass="160971">MFNFMKKSAGDEDKERRKREKKLRKEAKGTSGGPGMGGVTGVTGSMSTDELLRLDEVRRSLKIRGRRKEKEKLPSGITADYSADFFAALNADANGGSNGGAVGAADPEQDRGNEEIVASVMTHIESRASNGAGVSVNYSEVTHSLLSGGLKIRFLPPIPTIPFKHAILNGSCSNMTNVHEEISFAGSAGGAGGTPEMLLRNTYQNESLYEGAARGAGSIGSNSSQHGTSFTSVESLRSDGEQTGGQQRAMTLPANARYGALPQGNSQGSHLHVLTSPSPSAESLTDTTNSSFATPPFSLSPVCESQGIDRWARVHAFDDVELPLPPVQLVKLPLPRQLVIRRQKSPRQDFGFSLRKAICLDRTESLTSPIFRPVIFAEPGAGGGATGLLPGDRLIKVNGTPVGELSREIIIEMIRNSGEAVTVEVQPVAELVELSKRCMAPSTATVEEIDHSITNGNCNTLRRSASKRFKRQPKSFEQSLRGGIVPAVPAAPGSGLNPNFHKGCTGKAHACGTNKSHRAGGSTAAASGGSRAGRQTPKAQRKNSISSETISETVPATVPPPKPPRLAATKAKEAAAIDCSPVQPPFTPTFERSTKRSLSFRSSNSKTTEAKLTPGASSSIRPPWNISAAAASKYAAAAASAPQSPNPSTRSSFRRRRDAQNAGLHWPAILASSLAASYKNYDAILKQKSRHENGNAGGEEGGAKGVGHDLEADVADASQPERVWLVHRGGFTAAIRLPTASSGGDEEHKLSLRLLHNGEQLTVDEDDVEKQNSPALDLVEDICELKYLNEASVLHCLRQRYASNLIHTKAGPTLLVVNPMAPLSLYSEKVVSMFRGCKTEDMPPHVYSLAQTAYRSLVETRRDQSLIFMGRSGSGKSTSFKHALNYLALAAGAYNNFINAEKVNALCTILEAFGNTKTCLNTNATRMTQLLSLDFDQTGQIASASLQVLLPERQRAGRRLGHEHSFHIMTRLLAGAAGLLQKELHLENITSEDSHPFISLSQKLEDRHRAANDFMRTVQAFETLNIDAKAVRGIWSILAAIYHLGIAGVTKLGTGSTARTQFANPTAARKASGLLGVNLEDLSSAAFGLTQPNAPNGGLSPSKSPTSDTGHEWAWECLEALVIGLYSEALAAVVALINRQICTSAHTIASIMLIDTPGFQNPASCGQQMGATLADLRHNYLQERLQMLFHHTTLVAPRDRYAQELVEIEMDQASECHPGPLISLIDKAPQNHVVRSSQRDLREHDRRGMLWLLDEEAIYPNSNDDTFLERLFSHYGDREHHSLLRKCAGPRQFVLHHLQGTNPVLYAVDGWVRHSREHPGIRNAVSLLQGQQSGGDQPPVYRLTDPADREAMSFGDSFAGWKGTQSLRRVFRIRRSFTTAGVKRNSIMLQVKFTVDGIIDTLRRTGTHFVHCYLLQHNAGKHTKYTANGSPSSAAGQVSSEEEMVNVPLLRSQLRGSQVLESGSLASSWFSRISAIVGICQAFRSFGRGFG</sequence>
<dbReference type="GO" id="GO:0007015">
    <property type="term" value="P:actin filament organization"/>
    <property type="evidence" value="ECO:0007669"/>
    <property type="project" value="TreeGrafter"/>
</dbReference>
<dbReference type="GO" id="GO:0005737">
    <property type="term" value="C:cytoplasm"/>
    <property type="evidence" value="ECO:0007669"/>
    <property type="project" value="TreeGrafter"/>
</dbReference>
<feature type="compositionally biased region" description="Basic residues" evidence="7">
    <location>
        <begin position="16"/>
        <end position="25"/>
    </location>
</feature>
<feature type="domain" description="Myosin motor" evidence="9">
    <location>
        <begin position="777"/>
        <end position="1311"/>
    </location>
</feature>
<evidence type="ECO:0000256" key="5">
    <source>
        <dbReference type="ARBA" id="ARBA00023203"/>
    </source>
</evidence>
<dbReference type="CDD" id="cd06747">
    <property type="entry name" value="PDZ_MYO18-like"/>
    <property type="match status" value="1"/>
</dbReference>
<feature type="domain" description="PDZ" evidence="8">
    <location>
        <begin position="339"/>
        <end position="429"/>
    </location>
</feature>
<evidence type="ECO:0000256" key="3">
    <source>
        <dbReference type="ARBA" id="ARBA00023123"/>
    </source>
</evidence>
<dbReference type="PANTHER" id="PTHR13140:SF706">
    <property type="entry name" value="DILUTE CLASS UNCONVENTIONAL MYOSIN, ISOFORM C"/>
    <property type="match status" value="1"/>
</dbReference>
<dbReference type="PROSITE" id="PS51456">
    <property type="entry name" value="MYOSIN_MOTOR"/>
    <property type="match status" value="1"/>
</dbReference>
<feature type="compositionally biased region" description="Polar residues" evidence="7">
    <location>
        <begin position="642"/>
        <end position="651"/>
    </location>
</feature>
<dbReference type="InterPro" id="IPR036034">
    <property type="entry name" value="PDZ_sf"/>
</dbReference>
<dbReference type="Gene3D" id="1.10.10.820">
    <property type="match status" value="1"/>
</dbReference>
<feature type="compositionally biased region" description="Polar residues" evidence="7">
    <location>
        <begin position="219"/>
        <end position="235"/>
    </location>
</feature>
<feature type="compositionally biased region" description="Low complexity" evidence="7">
    <location>
        <begin position="519"/>
        <end position="534"/>
    </location>
</feature>
<dbReference type="InterPro" id="IPR036961">
    <property type="entry name" value="Kinesin_motor_dom_sf"/>
</dbReference>